<dbReference type="Gene3D" id="3.40.50.720">
    <property type="entry name" value="NAD(P)-binding Rossmann-like Domain"/>
    <property type="match status" value="2"/>
</dbReference>
<dbReference type="Pfam" id="PF08659">
    <property type="entry name" value="KR"/>
    <property type="match status" value="2"/>
</dbReference>
<dbReference type="Pfam" id="PF00501">
    <property type="entry name" value="AMP-binding"/>
    <property type="match status" value="1"/>
</dbReference>
<feature type="domain" description="Ketosynthase family 3 (KS3)" evidence="11">
    <location>
        <begin position="3365"/>
        <end position="3800"/>
    </location>
</feature>
<dbReference type="InterPro" id="IPR018201">
    <property type="entry name" value="Ketoacyl_synth_AS"/>
</dbReference>
<proteinExistence type="predicted"/>
<dbReference type="SMART" id="SM00822">
    <property type="entry name" value="PKS_KR"/>
    <property type="match status" value="2"/>
</dbReference>
<keyword evidence="5" id="KW-0597">Phosphoprotein</keyword>
<dbReference type="InterPro" id="IPR054514">
    <property type="entry name" value="RhiE-like_linker"/>
</dbReference>
<dbReference type="Gene3D" id="3.40.47.10">
    <property type="match status" value="4"/>
</dbReference>
<evidence type="ECO:0000256" key="1">
    <source>
        <dbReference type="ARBA" id="ARBA00004496"/>
    </source>
</evidence>
<dbReference type="InterPro" id="IPR057326">
    <property type="entry name" value="KR_dom"/>
</dbReference>
<evidence type="ECO:0000256" key="8">
    <source>
        <dbReference type="PROSITE-ProRule" id="PRU01363"/>
    </source>
</evidence>
<dbReference type="InterPro" id="IPR025110">
    <property type="entry name" value="AMP-bd_C"/>
</dbReference>
<dbReference type="InterPro" id="IPR020841">
    <property type="entry name" value="PKS_Beta-ketoAc_synthase_dom"/>
</dbReference>
<dbReference type="PROSITE" id="PS52004">
    <property type="entry name" value="KS3_2"/>
    <property type="match status" value="4"/>
</dbReference>
<keyword evidence="14" id="KW-1185">Reference proteome</keyword>
<comment type="caution">
    <text evidence="8">Lacks conserved residue(s) required for the propagation of feature annotation.</text>
</comment>
<dbReference type="InterPro" id="IPR013968">
    <property type="entry name" value="PKS_KR"/>
</dbReference>
<evidence type="ECO:0000313" key="13">
    <source>
        <dbReference type="EMBL" id="MDC8758415.1"/>
    </source>
</evidence>
<keyword evidence="9" id="KW-0175">Coiled coil</keyword>
<dbReference type="SMART" id="SM00823">
    <property type="entry name" value="PKS_PP"/>
    <property type="match status" value="5"/>
</dbReference>
<dbReference type="Pfam" id="PF13193">
    <property type="entry name" value="AMP-binding_C"/>
    <property type="match status" value="1"/>
</dbReference>
<dbReference type="Pfam" id="PF21089">
    <property type="entry name" value="PKS_DH_N"/>
    <property type="match status" value="2"/>
</dbReference>
<feature type="domain" description="Carrier" evidence="10">
    <location>
        <begin position="607"/>
        <end position="682"/>
    </location>
</feature>
<feature type="region of interest" description="C-terminal hotdog fold" evidence="8">
    <location>
        <begin position="2642"/>
        <end position="2782"/>
    </location>
</feature>
<evidence type="ECO:0000256" key="4">
    <source>
        <dbReference type="ARBA" id="ARBA00022490"/>
    </source>
</evidence>
<feature type="coiled-coil region" evidence="9">
    <location>
        <begin position="5302"/>
        <end position="5360"/>
    </location>
</feature>
<dbReference type="Pfam" id="PF22336">
    <property type="entry name" value="RhiE-like_linker"/>
    <property type="match status" value="4"/>
</dbReference>
<dbReference type="EMBL" id="JAQQXR010000004">
    <property type="protein sequence ID" value="MDC8758415.1"/>
    <property type="molecule type" value="Genomic_DNA"/>
</dbReference>
<dbReference type="InterPro" id="IPR020807">
    <property type="entry name" value="PKS_DH"/>
</dbReference>
<dbReference type="Pfam" id="PF00881">
    <property type="entry name" value="Nitroreductase"/>
    <property type="match status" value="1"/>
</dbReference>
<dbReference type="Gene3D" id="3.30.300.30">
    <property type="match status" value="1"/>
</dbReference>
<dbReference type="Gene3D" id="1.10.1240.100">
    <property type="match status" value="4"/>
</dbReference>
<evidence type="ECO:0000256" key="7">
    <source>
        <dbReference type="ARBA" id="ARBA00022737"/>
    </source>
</evidence>
<dbReference type="Pfam" id="PF02801">
    <property type="entry name" value="Ketoacyl-synt_C"/>
    <property type="match status" value="4"/>
</dbReference>
<keyword evidence="3" id="KW-0596">Phosphopantetheine</keyword>
<dbReference type="InterPro" id="IPR049552">
    <property type="entry name" value="PKS_DH_N"/>
</dbReference>
<feature type="region of interest" description="N-terminal hotdog fold" evidence="8">
    <location>
        <begin position="2513"/>
        <end position="2628"/>
    </location>
</feature>
<dbReference type="SUPFAM" id="SSF56801">
    <property type="entry name" value="Acetyl-CoA synthetase-like"/>
    <property type="match status" value="1"/>
</dbReference>
<dbReference type="NCBIfam" id="TIGR01733">
    <property type="entry name" value="AA-adenyl-dom"/>
    <property type="match status" value="1"/>
</dbReference>
<feature type="active site" description="Proton donor; for dehydratase activity" evidence="8">
    <location>
        <position position="4187"/>
    </location>
</feature>
<dbReference type="InterPro" id="IPR014030">
    <property type="entry name" value="Ketoacyl_synth_N"/>
</dbReference>
<feature type="region of interest" description="C-terminal hotdog fold" evidence="8">
    <location>
        <begin position="4125"/>
        <end position="4270"/>
    </location>
</feature>
<gene>
    <name evidence="13" type="ORF">OIK44_12540</name>
</gene>
<feature type="domain" description="Carrier" evidence="10">
    <location>
        <begin position="3231"/>
        <end position="3307"/>
    </location>
</feature>
<organism evidence="13 14">
    <name type="scientific">Janthinobacterium fluminis</name>
    <dbReference type="NCBI Taxonomy" id="2987524"/>
    <lineage>
        <taxon>Bacteria</taxon>
        <taxon>Pseudomonadati</taxon>
        <taxon>Pseudomonadota</taxon>
        <taxon>Betaproteobacteria</taxon>
        <taxon>Burkholderiales</taxon>
        <taxon>Oxalobacteraceae</taxon>
        <taxon>Janthinobacterium</taxon>
    </lineage>
</organism>
<dbReference type="InterPro" id="IPR009081">
    <property type="entry name" value="PP-bd_ACP"/>
</dbReference>
<dbReference type="InterPro" id="IPR020845">
    <property type="entry name" value="AMP-binding_CS"/>
</dbReference>
<sequence>MLLHQQIELQAAHTPDAVAVRYAGKALTYAELDRHANRCARYLRELGVGPDVIVGLLMERSLEMMVALLGILKAGGAYLPLDPGYPQARLAFVLDDAGVPVVITEPGLDGKLGQFGGTVLALELGNDVLAGYDGAALDGVNQPDDLAYVIYTSGSTGQPKGCMLTHRAIVNRLDWMQDMYRLDGRDLVLQKTPYTFDVSVWEFFWPLLAGATLVLAKPQGHKDSHYLTKLIRQEGVTVCHFVPSMLRFFLDDPQAPQCTSLRHVFTSGEALPFELVRRFKELLPARLHNLYGPTEAAVDVSYWECEIRPDQVVPIGRAISNIALHVLDEARRPVARGQEGELHIAGVGLARGYLNRPELTAERFVPNPFGEPGSRMYRTGDRVRELEDGNIEFLGRVDFQVKLRGLRIELGEVEATLRAFPGVGEAVVLVRGEADGDPKLVAYLASAGAAPDFRAVRDFVRRQLPEYMVPSVVAVLERLPVTTHGKLDRDALPWPVASGAQSAGEGAGPAAAAPAQDGAADVGRRIAGFLADLLKCAAVAEQADLFDLGATSLTLVRLAEWLRQEYGVDVPVEQFLDAPTVQAIAAYVARAGGVARQGGAVAPAVAVDAAGLAGRIREFIGTVLLCDGLTDDADLFDLGATSLSLIRVAEWIRQEYGIEVPVDVFLDAPSVRGIVGHLIGKGVVEAAPPSRAEAAAAAAPPPIAGQTIALPTAGIRATAYLPPLPQRFAAKPVDFAAFGAWMMLLAAQEKDGRLCYLHPSGGGLNAVRTYVAVKPEAVSGLAGGVYYFHPVAHALYRVGDVAGLSRTAFGAGDRTAFDSAALAVFFVAALDAIVPVYREHTGTLVSVEAGYMGQLLLSRQGAYALAARPVGRVDCTGLQAAFGLADSERVVHCLLAGAAPAGMAGEPAEIGRDWAPATGGAMLSHRALREAAAQAPLSKEAMDLLHDERRHLRDVSGLTVARRLDAGVFTWDDYRLRACQRAYESAALPLQALGGLLTLCRPRPDGGGACLFGSPAARSGWQLYLYVRAGRVEGLAEGSYRYDEASHALLRCGDLADAAMAQGYSPYNRKHYKNAAFCLFMVARPAAGRNGDEGEALHLPLLEAGYLGQLLMEAQAEFGLGLCPIGGMRFELVRASMQLGEDAQLLHSFTGGMFHQEIPAGRRRLLEPAGTAPVRQERAGALAIVGLSGRYPGAEGLDAYWDNLQAGVSSVAPMPAARRALLARDEAPAIRAGGYLAQIDRFDSLLFGISPVEARALDPQERLLLESVWACLEDAGYTAESLLRESPRVGVFVGAMWNDYQSHGVEVWAGQGRVEEFSHHASLANRISYLFDFSGPSVAINTSCSSAMTALHLACESIRRGECDAAVVGGVNLVSHAYHARLLETIDFLSKEEACRPFSAQANGWVLGEGVGAVLLKPVDAAVRGRDHVYAVVRGSAIGHSGRTMRFGAPSAQRQERTIREALAHAGLAPDDIDYVEAAASGAGMADAVEMSAVKAVFAGRRADAPCRVGTVKANVGHLESASVLSQLTKVLYQLRHRLLAPSLNSRPRNPLIALDGSGLSIVEELTPWSPAEAGTPLRALINVVGAAGSEGHLVLEEYPSGRRSPAPRAPAIVPVSAATAAQLRQQVQDLLQFVERAPDTSLADLAFTLQVGRVGMAERLAFVVPDLGGLRDALAACLAADGLGGTARPDTWRGRAERGAEAAPAGADLAALARHFVCGGAIDWHALPRGDAQRISLPTYPFEQVSHWIGRAAATDTADAVPPAKEQGRADAQSGAQLRERILAHLLRLVAGVTEVPVARLDADAPLEGYGLTSLMIQALNGKLEEAFGPLSKTLLFEVRTLRQLAEHFYAYHGEAAGRRFGAAPAAPPQRAAAQSRGGIALSAAPQAGDGIAIVGLSGRYPKANTLRAFWANLSQGVDCIGEIPPERWQHGRYYDSARGKPGKTYSKWGGFIDGVGEFDPMFFGMTPREAALIDPQERLFLQTAWHAVEDAGYTRAGLRSVLGRRVGVFVGVMYGEYQLYPSLPGGLATSATYGTIANRVSYVLDLCGPSMAVDTLCSSSLTALHLACESIRRGECAAAIAGGVSLSLHPNKYATQALLGMAASDGRCRSFGEGGDGFVPGEGVGAVLLKPLAQAIADGDHIYGVIKGTAVNHGGRTNGFTVPDPRAQAELIRTALSNAGVAPQAVSYIEAHGTGTALGDPIEIAGLVQAFGAPCDAAPHCAIGSAKSNIGHCEAAAGIAGLTKVLLQMQHRTLVKNLHCEQLNPNIDFSRTPFAVQTATAPWPRPLVPGDDGPRESARIAGISSFGAGGANAHIIVEEYEAPARSAVAVTAERPVAIVLSAKTAEALREQAGQLRDAIAAGELGDERLADAAYTLQVGREAMECRLACLAESAAALGARLDAWLGGARDVDGLLLAETQRSKHALAAFTADEDMAQAIDAWIAKGKLAKLLELWVNGLAFDWNRLYQADGADKPQRISLAPYPFAREHYWVQAPPADVPGSEGAGMGALHPLVQRNTSDLLEQRYSSHLSGVEFCVAGHVLHGRPVLAAAAYLEMAREALAQAGAVEAGAALRLLDVAWQKPLPAPAQVHIGLYPEADGRIAVEIYSGEDEVHCVAVAEAMAAEAAQALDLDALRARCGQSVQSGADCYARLAAQGLAYGPALQAIESVYSGDGLLLARLQLPASAVASEADYGLHPSLLEALWPAAALLAGEPGAAVPSGADRVEISGRCSPQMWAVVQAHAGDAAQRFDVALCDDRGVVCVRFQGLALAAAESRAGEGGVLLLRPEWQDKAAAVTIAPDYQRQVVMLCGVGVAAPALRERGGAIDYTECEAGENLAADFSQAVQQLCGALRELLQAVPAGPLLVQVVVPADGPRQPLAALAGVLRCARREQPGLVGQLIAVGEGESDVSLAAKLRENASCPEATQIRYLDGQRQVAAWRELAAEPDALIPWKRDGVYLITGGLGGLGRVFAGEIAQRAPGATLVLTGRRALDNAGREQLRTLEAAGAKVAYHAVDVADRAAVSQLLRQVREAHGGLHGIVHAAGVFEEGFLLRKSAARIGAVLAPKVTGLVNLDEASREFDLDYLICFSSISVLGSPGLADYAAGNGFMDAYVHHRNALAAQGLRKGRAVALNWPSWKAGGMPLDAAGERWIEQRTGLQALATQAGIGALYRVLGAGLAQAMALQGNAERIRRQFLDRLDAAAPAAVATAPAPAALAPVVEAGASRLQDRAVHYFTKLLASVFKLPMARLEADAPLERYGIDSILVTQLTLELERAFGALPKTLFFEYQTIAALTGYFLAQHRARLVELLGGEQTAPTGVLPAAAQPPARPPQPAVPVRARRRFAAAQAAGADARSAPARQDIAIVGVAGRYPQARDLQALWASLRNGEDHITEVPPERWDHSRYFDPDKNRAGSTYAKWGGFIDGVDEFDAQFFGISPREAEVMDPQERLFLECVYAVLEDAGYTRETLGQQTGGKVGVYAGVGIEEYKLFGAELQARGHHIGVSGSPASIANRVSYFCNFHGPSMMIDTMCSASLTALHLACESLRNGSCAAAIAGGVNLNIHPNKYLLLAQGKFASSKGRCESFGEGGDGYVPAEGVGAVLLKPLEQAIADGDHVYAVIKAVTVNHGGKTNGYTVPNPHAQADVVARALREAGVDPRTVSYLEAHGTGTSLGDPIEIAGLSKAFGASTQDRQFCAIGSIKSNIGHCEAAAGIAGITKVLLQLKHGELVPSLHAETLNPHIDFAATPFVVQRQLAVWRRPVVEVDGRSVEFPRRAGVSAFGAGGANAHVVIEEYLAPQPAEAVQPGGAQPALVVLSARNAERLQERVRQLLAAVADEDCGDALLADLAYTLQVGREAMDERLALQVCSMAGLREKLRAYLAGDEGIEDLYSGQVKRNKEALAAFTADEDLAGAVDAWIAKGKLHKLLDLWVKGLAFDWNKLPGAQKRRRVSLPTYPFARERHWVPLPEGQADAQAAAQPAPSALLHPLVHRNTSRMGEQRFSSRLSGNEFFLAEHVVQGKRVLPGVAYLEMAREALVQAEAFETAASGVRLRNVVWSRPVIVDDAPVDVHIGLYAEADGRIGYEVYSGEGDVHSQGLAEAVGSAPERLDLGALQEQCNQALLAGDACYAGFATIGLAYGQAFQAIARIHVGQGQVLARLELPEGAASTASGFVLHPGLLDAALQAVVGLADPQQKAELVLPFGVESVEIVGRCSPRMWALVKASGDSTAQVRKYDVTLCDDEGVVAVRLLGFAARVVEGQLGAGSVLLLRPEWRRQAAQGAAPQYQERHAVLCGVGVAAPALQERMDGASCVELAAGNDLAADYGTAVQRLCAAVQAILQGKPAGPVLLQVVVPAEGPRQALAGLAGLLRTARQEQPKLVGQLIAVGSGVDADALAAMLAANAACPQDVLIRHVDGQREVADWEEMTAEAAAPPPWKADGVYLLTGGLGGLGQLFAREIARRARGVTLVLTGRRELDDAGRQHVRALEALGATVAYRALDVADGKAVRQLVLQVREEYQGLHGIVHAAGVLRDSLLLKKTPEEVDAVLAPKVAGLLHLDEASRDVELDWLICFSSTSAALGNAGQADYAAANGFLDSYAHYRNGLAAQGLRHGRTVSLNWPLWKEGGMRMDAASEARIAQLTGLTALASEAGIEALYGVLGAGVGQAMVLQGAPGKLRQRLLAQPKPAFLADADGVAAAGATAQADVDANQLQERISRVLKDAVSALLKVKAEDIDGDAELSEFGFDSVTLTEFGNRLNQDYQLALTPTIFFEHPTLNSFAAYLRMEQGAVFAARLMGAAQALPAPAPAAAAMAMARPGRRHAAPAAAVPVPAPAREAIAIIGMSGCFPMAHDLGEFWDNLLAKKDCISEIPASRWDWRKIYGDPATEENTSNVKWGGFIDGVDEFDPLFFGISPKEAEVIDPQQRLLMTHVWKAIEDAGYAAGSLSGSRTALYVGTGATGYGSLLARAKLPIEGYSATGVVPSVGPNRMSYLLNLHGPSEPVETACSSSLVALRKGVMAIENGGCELAIVGGINTLVTPEAHISFSKAGMLCEDGRCKTFSAQANGYVRGEGVGMLVLKRLSAAERDGDHIYGLIRGTAENHGGRATSLTAPNPKAQADLLKEAYQAAGVDPRSVGYIEAHGTGTPLGDPIEVNGLKMAFKALYQDAGAAAPDAPHCALGSVKSNIGHLELAAGVAGVIKVLLQLRHKTLVGSLHCDEVNPYIDLRDSPFYLVRQSGEWPALRDGRGRELPRRAGVSSFGFGGVNAHVVIEEYVGVADTRPPTPDGAALVLLSAKNAERLQEQAQQLLAAIEANGWGDDRLAELAYTLQVGREAMEERLALVVDSMAQLKERLAAFVAGQSGIADLFRGQVKRNKEALAVFSADEELQEAIAKWVARKKFGKVLDLWVKGLVFDWKALYGEYRPKRMGLPSYPFARERYWVPETDGHLPAVRKAQASFDEAYYMALLDRVMEGSVSVESAVQDIDAQSD</sequence>
<dbReference type="PROSITE" id="PS00606">
    <property type="entry name" value="KS3_1"/>
    <property type="match status" value="1"/>
</dbReference>
<protein>
    <submittedName>
        <fullName evidence="13">Amino acid adenylation domain-containing protein</fullName>
    </submittedName>
</protein>
<dbReference type="SMART" id="SM01294">
    <property type="entry name" value="PKS_PP_betabranch"/>
    <property type="match status" value="1"/>
</dbReference>
<evidence type="ECO:0000256" key="6">
    <source>
        <dbReference type="ARBA" id="ARBA00022679"/>
    </source>
</evidence>
<evidence type="ECO:0000259" key="10">
    <source>
        <dbReference type="PROSITE" id="PS50075"/>
    </source>
</evidence>
<evidence type="ECO:0000259" key="11">
    <source>
        <dbReference type="PROSITE" id="PS52004"/>
    </source>
</evidence>
<dbReference type="SUPFAM" id="SSF47336">
    <property type="entry name" value="ACP-like"/>
    <property type="match status" value="5"/>
</dbReference>
<feature type="domain" description="Ketosynthase family 3 (KS3)" evidence="11">
    <location>
        <begin position="1179"/>
        <end position="1598"/>
    </location>
</feature>
<feature type="domain" description="Carrier" evidence="10">
    <location>
        <begin position="1778"/>
        <end position="1854"/>
    </location>
</feature>
<keyword evidence="6" id="KW-0808">Transferase</keyword>
<reference evidence="13 14" key="1">
    <citation type="submission" date="2022-10" db="EMBL/GenBank/DDBJ databases">
        <title>Janthinobacterium sp. hw3 Genome sequencing.</title>
        <authorList>
            <person name="Park S."/>
        </authorList>
    </citation>
    <scope>NUCLEOTIDE SEQUENCE [LARGE SCALE GENOMIC DNA]</scope>
    <source>
        <strain evidence="14">hw3</strain>
    </source>
</reference>
<dbReference type="InterPro" id="IPR049551">
    <property type="entry name" value="PKS_DH_C"/>
</dbReference>
<dbReference type="CDD" id="cd02142">
    <property type="entry name" value="McbC_SagB-like_oxidoreductase"/>
    <property type="match status" value="1"/>
</dbReference>
<dbReference type="InterPro" id="IPR029479">
    <property type="entry name" value="Nitroreductase"/>
</dbReference>
<dbReference type="SMART" id="SM00825">
    <property type="entry name" value="PKS_KS"/>
    <property type="match status" value="4"/>
</dbReference>
<dbReference type="SUPFAM" id="SSF55469">
    <property type="entry name" value="FMN-dependent nitroreductase-like"/>
    <property type="match status" value="1"/>
</dbReference>
<dbReference type="Pfam" id="PF00109">
    <property type="entry name" value="ketoacyl-synt"/>
    <property type="match status" value="4"/>
</dbReference>
<dbReference type="PANTHER" id="PTHR43775">
    <property type="entry name" value="FATTY ACID SYNTHASE"/>
    <property type="match status" value="1"/>
</dbReference>
<dbReference type="PANTHER" id="PTHR43775:SF37">
    <property type="entry name" value="SI:DKEY-61P9.11"/>
    <property type="match status" value="1"/>
</dbReference>
<keyword evidence="4" id="KW-0963">Cytoplasm</keyword>
<evidence type="ECO:0000256" key="9">
    <source>
        <dbReference type="SAM" id="Coils"/>
    </source>
</evidence>
<dbReference type="InterPro" id="IPR036291">
    <property type="entry name" value="NAD(P)-bd_dom_sf"/>
</dbReference>
<evidence type="ECO:0000256" key="5">
    <source>
        <dbReference type="ARBA" id="ARBA00022553"/>
    </source>
</evidence>
<feature type="domain" description="Carrier" evidence="10">
    <location>
        <begin position="4721"/>
        <end position="4795"/>
    </location>
</feature>
<dbReference type="InterPro" id="IPR049900">
    <property type="entry name" value="PKS_mFAS_DH"/>
</dbReference>
<evidence type="ECO:0000256" key="2">
    <source>
        <dbReference type="ARBA" id="ARBA00004792"/>
    </source>
</evidence>
<comment type="subcellular location">
    <subcellularLocation>
        <location evidence="1">Cytoplasm</location>
    </subcellularLocation>
</comment>
<dbReference type="Gene3D" id="3.40.50.980">
    <property type="match status" value="2"/>
</dbReference>
<dbReference type="Proteomes" id="UP001221208">
    <property type="component" value="Unassembled WGS sequence"/>
</dbReference>
<dbReference type="Pfam" id="PF14765">
    <property type="entry name" value="PS-DH"/>
    <property type="match status" value="2"/>
</dbReference>
<dbReference type="RefSeq" id="WP_273671092.1">
    <property type="nucleotide sequence ID" value="NZ_JAQQXR010000004.1"/>
</dbReference>
<dbReference type="Gene3D" id="3.40.109.10">
    <property type="entry name" value="NADH Oxidase"/>
    <property type="match status" value="2"/>
</dbReference>
<dbReference type="CDD" id="cd08953">
    <property type="entry name" value="KR_2_SDR_x"/>
    <property type="match status" value="2"/>
</dbReference>
<feature type="domain" description="Ketosynthase family 3 (KS3)" evidence="11">
    <location>
        <begin position="4843"/>
        <end position="5280"/>
    </location>
</feature>
<dbReference type="InterPro" id="IPR036736">
    <property type="entry name" value="ACP-like_sf"/>
</dbReference>
<feature type="domain" description="Carrier" evidence="10">
    <location>
        <begin position="517"/>
        <end position="592"/>
    </location>
</feature>
<comment type="caution">
    <text evidence="13">The sequence shown here is derived from an EMBL/GenBank/DDBJ whole genome shotgun (WGS) entry which is preliminary data.</text>
</comment>
<dbReference type="Gene3D" id="3.10.129.110">
    <property type="entry name" value="Polyketide synthase dehydratase"/>
    <property type="match status" value="2"/>
</dbReference>
<feature type="active site" description="Proton acceptor; for dehydratase activity" evidence="8">
    <location>
        <position position="4022"/>
    </location>
</feature>
<dbReference type="Pfam" id="PF00550">
    <property type="entry name" value="PP-binding"/>
    <property type="match status" value="5"/>
</dbReference>
<dbReference type="SUPFAM" id="SSF53901">
    <property type="entry name" value="Thiolase-like"/>
    <property type="match status" value="4"/>
</dbReference>
<dbReference type="InterPro" id="IPR000415">
    <property type="entry name" value="Nitroreductase-like"/>
</dbReference>
<dbReference type="Gene3D" id="1.10.1200.10">
    <property type="entry name" value="ACP-like"/>
    <property type="match status" value="5"/>
</dbReference>
<dbReference type="InterPro" id="IPR016039">
    <property type="entry name" value="Thiolase-like"/>
</dbReference>
<evidence type="ECO:0000313" key="14">
    <source>
        <dbReference type="Proteomes" id="UP001221208"/>
    </source>
</evidence>
<dbReference type="InterPro" id="IPR042104">
    <property type="entry name" value="PKS_dehydratase_sf"/>
</dbReference>
<dbReference type="InterPro" id="IPR010071">
    <property type="entry name" value="AA_adenyl_dom"/>
</dbReference>
<dbReference type="InterPro" id="IPR000873">
    <property type="entry name" value="AMP-dep_synth/lig_dom"/>
</dbReference>
<keyword evidence="7" id="KW-0677">Repeat</keyword>
<dbReference type="PROSITE" id="PS52019">
    <property type="entry name" value="PKS_MFAS_DH"/>
    <property type="match status" value="2"/>
</dbReference>
<comment type="pathway">
    <text evidence="2">Antibiotic biosynthesis.</text>
</comment>
<accession>A0ABT5K160</accession>
<evidence type="ECO:0000256" key="3">
    <source>
        <dbReference type="ARBA" id="ARBA00022450"/>
    </source>
</evidence>
<dbReference type="CDD" id="cd00833">
    <property type="entry name" value="PKS"/>
    <property type="match status" value="4"/>
</dbReference>
<name>A0ABT5K160_9BURK</name>
<dbReference type="InterPro" id="IPR014031">
    <property type="entry name" value="Ketoacyl_synth_C"/>
</dbReference>
<feature type="domain" description="PKS/mFAS DH" evidence="12">
    <location>
        <begin position="3993"/>
        <end position="4270"/>
    </location>
</feature>
<dbReference type="SUPFAM" id="SSF51735">
    <property type="entry name" value="NAD(P)-binding Rossmann-fold domains"/>
    <property type="match status" value="3"/>
</dbReference>
<dbReference type="InterPro" id="IPR050091">
    <property type="entry name" value="PKS_NRPS_Biosynth_Enz"/>
</dbReference>
<dbReference type="CDD" id="cd17646">
    <property type="entry name" value="A_NRPS_AB3403-like"/>
    <property type="match status" value="1"/>
</dbReference>
<dbReference type="PROSITE" id="PS00455">
    <property type="entry name" value="AMP_BINDING"/>
    <property type="match status" value="1"/>
</dbReference>
<dbReference type="Gene3D" id="2.30.38.10">
    <property type="entry name" value="Luciferase, Domain 3"/>
    <property type="match status" value="1"/>
</dbReference>
<dbReference type="SMART" id="SM00826">
    <property type="entry name" value="PKS_DH"/>
    <property type="match status" value="2"/>
</dbReference>
<feature type="domain" description="PKS/mFAS DH" evidence="12">
    <location>
        <begin position="2513"/>
        <end position="2782"/>
    </location>
</feature>
<dbReference type="InterPro" id="IPR045851">
    <property type="entry name" value="AMP-bd_C_sf"/>
</dbReference>
<evidence type="ECO:0000259" key="12">
    <source>
        <dbReference type="PROSITE" id="PS52019"/>
    </source>
</evidence>
<dbReference type="InterPro" id="IPR020806">
    <property type="entry name" value="PKS_PP-bd"/>
</dbReference>
<feature type="domain" description="Ketosynthase family 3 (KS3)" evidence="11">
    <location>
        <begin position="1890"/>
        <end position="2321"/>
    </location>
</feature>
<dbReference type="PROSITE" id="PS50075">
    <property type="entry name" value="CARRIER"/>
    <property type="match status" value="5"/>
</dbReference>
<feature type="region of interest" description="N-terminal hotdog fold" evidence="8">
    <location>
        <begin position="3993"/>
        <end position="4112"/>
    </location>
</feature>